<dbReference type="STRING" id="1182542.W9XFV1"/>
<keyword evidence="3" id="KW-0158">Chromosome</keyword>
<comment type="subcellular location">
    <subcellularLocation>
        <location evidence="2">Chromosome</location>
        <location evidence="2">Telomere</location>
    </subcellularLocation>
    <subcellularLocation>
        <location evidence="1">Nucleus</location>
    </subcellularLocation>
</comment>
<feature type="compositionally biased region" description="Pro residues" evidence="7">
    <location>
        <begin position="1"/>
        <end position="12"/>
    </location>
</feature>
<feature type="compositionally biased region" description="Basic and acidic residues" evidence="7">
    <location>
        <begin position="1192"/>
        <end position="1206"/>
    </location>
</feature>
<dbReference type="GeneID" id="19172940"/>
<comment type="caution">
    <text evidence="9">The sequence shown here is derived from an EMBL/GenBank/DDBJ whole genome shotgun (WGS) entry which is preliminary data.</text>
</comment>
<feature type="region of interest" description="Disordered" evidence="7">
    <location>
        <begin position="1141"/>
        <end position="1215"/>
    </location>
</feature>
<feature type="region of interest" description="Disordered" evidence="7">
    <location>
        <begin position="1240"/>
        <end position="1301"/>
    </location>
</feature>
<evidence type="ECO:0000256" key="2">
    <source>
        <dbReference type="ARBA" id="ARBA00004574"/>
    </source>
</evidence>
<dbReference type="eggNOG" id="ENOG502QSZW">
    <property type="taxonomic scope" value="Eukaryota"/>
</dbReference>
<keyword evidence="5" id="KW-0539">Nucleus</keyword>
<feature type="compositionally biased region" description="Polar residues" evidence="7">
    <location>
        <begin position="1181"/>
        <end position="1191"/>
    </location>
</feature>
<feature type="region of interest" description="Disordered" evidence="7">
    <location>
        <begin position="983"/>
        <end position="1116"/>
    </location>
</feature>
<evidence type="ECO:0000259" key="8">
    <source>
        <dbReference type="Pfam" id="PF12231"/>
    </source>
</evidence>
<evidence type="ECO:0000256" key="6">
    <source>
        <dbReference type="ARBA" id="ARBA00023306"/>
    </source>
</evidence>
<feature type="compositionally biased region" description="Polar residues" evidence="7">
    <location>
        <begin position="1005"/>
        <end position="1017"/>
    </location>
</feature>
<feature type="compositionally biased region" description="Low complexity" evidence="7">
    <location>
        <begin position="79"/>
        <end position="88"/>
    </location>
</feature>
<dbReference type="InterPro" id="IPR022031">
    <property type="entry name" value="Rif1_N"/>
</dbReference>
<feature type="compositionally biased region" description="Basic and acidic residues" evidence="7">
    <location>
        <begin position="983"/>
        <end position="993"/>
    </location>
</feature>
<dbReference type="Pfam" id="PF12231">
    <property type="entry name" value="Rif1_N"/>
    <property type="match status" value="1"/>
</dbReference>
<feature type="compositionally biased region" description="Basic and acidic residues" evidence="7">
    <location>
        <begin position="1249"/>
        <end position="1261"/>
    </location>
</feature>
<dbReference type="PANTHER" id="PTHR22928">
    <property type="entry name" value="TELOMERE-ASSOCIATED PROTEIN RIF1"/>
    <property type="match status" value="1"/>
</dbReference>
<evidence type="ECO:0000256" key="4">
    <source>
        <dbReference type="ARBA" id="ARBA00022895"/>
    </source>
</evidence>
<dbReference type="HOGENOM" id="CLU_247822_0_0_1"/>
<feature type="compositionally biased region" description="Low complexity" evidence="7">
    <location>
        <begin position="62"/>
        <end position="71"/>
    </location>
</feature>
<dbReference type="SUPFAM" id="SSF48371">
    <property type="entry name" value="ARM repeat"/>
    <property type="match status" value="1"/>
</dbReference>
<dbReference type="GO" id="GO:0140445">
    <property type="term" value="C:chromosome, telomeric repeat region"/>
    <property type="evidence" value="ECO:0007669"/>
    <property type="project" value="TreeGrafter"/>
</dbReference>
<proteinExistence type="predicted"/>
<dbReference type="InterPro" id="IPR016024">
    <property type="entry name" value="ARM-type_fold"/>
</dbReference>
<feature type="region of interest" description="Disordered" evidence="7">
    <location>
        <begin position="890"/>
        <end position="957"/>
    </location>
</feature>
<sequence length="1485" mass="164386">MSVPGVLPPSPPSTSSRRKLRLPKSLVHSTDAPDSPASFAGSSNTRTRKRVEFSPWTNAHEPPSSSSQPPSTLLPVKSLPPSSECPSSLKSILKPVVAEDKMPQPVGGRQDVDRSIGEMMGSIIQQLSQDDRSISVDAYQTLASVIREYDEIPEEAVLKNKINTVLKYVKRDLLRQVKPDEPQIADTNVMTQALKVLVIFVWRRDYASLLSDEYRAFILDRSIQVITEHTAPKSVIIHYLHLLATQDFRPGLVTSNNRIGRLLEALKALTEYVKGNGAVSERLLVYQKLLDQAKPVMKAKANLWVEELLTGMTSSLKDIRTKAMMLGMKSCSAFPASSSISTAVRSVMGRELEPNKTFNSAMCRRLEKMISSKEEALQVPQIWAIVLLLSNGADTRIENWPELKDLLKVIQRCFNCSESAIRQQANMAWNRFVYIVRPHDTSETLMAMLAKPLAAQLERQGTEKTVKGSRPTAVSSYCNLLYYAFRPAASHKQYTRVWNEYVVKVMKSSFFEKNNANSDLSCRVFIALLWNASTSTKVWNENRALENTPIEPEELPTIDCKWIRSRSASIIDMFRVLLRYSSWGASGESERAYIAVAWTHFLKALRESSSKEIKPSLETKHAVTGVVDFLGQLWTDSRQEVSGPYDHDHSVSSPQKRQMTRIAVHELDHMLILTGIENGSVAPRKTPILMAIFDSIASDLKQLEEPSDMRSHLPTSRSTLPTLQSQSEKCLELLNSLVIQDLKSEMAINPATMGENLEILQHVLQQTAENHRLGSLNLLSTSLAILLKDESHRLGGPEYHKFSNTVVKLLAEVPFTAVQLFDSLFAAPFESSHVWVVKNAVKMWSKQFSQHVQLTPGTCLSKALLKLENLVDTGVPVRVRIAEGATGFDEPLPALEESTTPVSSRHASMSPNDDKGPGDASPLLGSQVGRFVDAEATGDIASSPERPSSRPRSRHNDSQIDFVAINSSPPLHDEPESQYLTAHQKEVRERQRSEPAVVFPDLRSSPRQPGKSQSQSDCEFARKAAALAERPSTPTLPTHQDQGEPEIMASPTPRARQFTQQITDLEVPSSPPSMLDNQGKEAGKLELSSPLQKPADDAEIGIDLAIPQPDDPSVEPMAEEIEEEGHMAVDHAENATKLRLIAVAEDEVESQKDRRRDRRRTARPVDAPPKTQPADFAPSTVPETMLTSDENGQEHSQSHIGDHNTDSDEIDMLSASQLSQDLDRHLSQTVDDIAIQIAGEASGVQPSNHEGDRQLSKPDSRHLRKRKSSNLTAPSSKRRRSKALSQLSSASFESQMSSMNGSQTGEIFDTIEVMAIQPVAACNFAEETRSAPSKAEQPPKRRRGKRRSARNRSQEHAKPAVEVVVSTRRPEAACSIDATAVQSQEVDAGLRVQQIMPCDSPVVAVEQAPAPKAVMAMEEGRTVAEASAQVETGEGSCEADIVSSLQAILDRLKATRPEKLDLRALDDLCFQIRFQAQVVTQRQIQ</sequence>
<gene>
    <name evidence="9" type="ORF">A1O3_08854</name>
</gene>
<dbReference type="Proteomes" id="UP000019478">
    <property type="component" value="Unassembled WGS sequence"/>
</dbReference>
<feature type="domain" description="Telomere-associated protein Rif1 N-terminal" evidence="8">
    <location>
        <begin position="128"/>
        <end position="502"/>
    </location>
</feature>
<evidence type="ECO:0000313" key="10">
    <source>
        <dbReference type="Proteomes" id="UP000019478"/>
    </source>
</evidence>
<feature type="region of interest" description="Disordered" evidence="7">
    <location>
        <begin position="1326"/>
        <end position="1363"/>
    </location>
</feature>
<evidence type="ECO:0000256" key="1">
    <source>
        <dbReference type="ARBA" id="ARBA00004123"/>
    </source>
</evidence>
<feature type="compositionally biased region" description="Low complexity" evidence="7">
    <location>
        <begin position="1283"/>
        <end position="1299"/>
    </location>
</feature>
<dbReference type="OrthoDB" id="5399929at2759"/>
<keyword evidence="6" id="KW-0131">Cell cycle</keyword>
<feature type="compositionally biased region" description="Basic residues" evidence="7">
    <location>
        <begin position="1340"/>
        <end position="1350"/>
    </location>
</feature>
<evidence type="ECO:0000256" key="7">
    <source>
        <dbReference type="SAM" id="MobiDB-lite"/>
    </source>
</evidence>
<keyword evidence="10" id="KW-1185">Reference proteome</keyword>
<evidence type="ECO:0000313" key="9">
    <source>
        <dbReference type="EMBL" id="EXJ79352.1"/>
    </source>
</evidence>
<feature type="compositionally biased region" description="Polar residues" evidence="7">
    <location>
        <begin position="897"/>
        <end position="911"/>
    </location>
</feature>
<name>W9XFV1_9EURO</name>
<organism evidence="9 10">
    <name type="scientific">Capronia epimyces CBS 606.96</name>
    <dbReference type="NCBI Taxonomy" id="1182542"/>
    <lineage>
        <taxon>Eukaryota</taxon>
        <taxon>Fungi</taxon>
        <taxon>Dikarya</taxon>
        <taxon>Ascomycota</taxon>
        <taxon>Pezizomycotina</taxon>
        <taxon>Eurotiomycetes</taxon>
        <taxon>Chaetothyriomycetidae</taxon>
        <taxon>Chaetothyriales</taxon>
        <taxon>Herpotrichiellaceae</taxon>
        <taxon>Capronia</taxon>
    </lineage>
</organism>
<feature type="region of interest" description="Disordered" evidence="7">
    <location>
        <begin position="1"/>
        <end position="88"/>
    </location>
</feature>
<dbReference type="EMBL" id="AMGY01000008">
    <property type="protein sequence ID" value="EXJ79352.1"/>
    <property type="molecule type" value="Genomic_DNA"/>
</dbReference>
<dbReference type="RefSeq" id="XP_007737140.1">
    <property type="nucleotide sequence ID" value="XM_007738950.1"/>
</dbReference>
<protein>
    <recommendedName>
        <fullName evidence="8">Telomere-associated protein Rif1 N-terminal domain-containing protein</fullName>
    </recommendedName>
</protein>
<accession>W9XFV1</accession>
<evidence type="ECO:0000256" key="5">
    <source>
        <dbReference type="ARBA" id="ARBA00023242"/>
    </source>
</evidence>
<dbReference type="GO" id="GO:0005634">
    <property type="term" value="C:nucleus"/>
    <property type="evidence" value="ECO:0007669"/>
    <property type="project" value="UniProtKB-SubCell"/>
</dbReference>
<keyword evidence="4" id="KW-0779">Telomere</keyword>
<dbReference type="GO" id="GO:0000723">
    <property type="term" value="P:telomere maintenance"/>
    <property type="evidence" value="ECO:0007669"/>
    <property type="project" value="TreeGrafter"/>
</dbReference>
<reference evidence="9 10" key="1">
    <citation type="submission" date="2013-03" db="EMBL/GenBank/DDBJ databases">
        <title>The Genome Sequence of Capronia epimyces CBS 606.96.</title>
        <authorList>
            <consortium name="The Broad Institute Genomics Platform"/>
            <person name="Cuomo C."/>
            <person name="de Hoog S."/>
            <person name="Gorbushina A."/>
            <person name="Walker B."/>
            <person name="Young S.K."/>
            <person name="Zeng Q."/>
            <person name="Gargeya S."/>
            <person name="Fitzgerald M."/>
            <person name="Haas B."/>
            <person name="Abouelleil A."/>
            <person name="Allen A.W."/>
            <person name="Alvarado L."/>
            <person name="Arachchi H.M."/>
            <person name="Berlin A.M."/>
            <person name="Chapman S.B."/>
            <person name="Gainer-Dewar J."/>
            <person name="Goldberg J."/>
            <person name="Griggs A."/>
            <person name="Gujja S."/>
            <person name="Hansen M."/>
            <person name="Howarth C."/>
            <person name="Imamovic A."/>
            <person name="Ireland A."/>
            <person name="Larimer J."/>
            <person name="McCowan C."/>
            <person name="Murphy C."/>
            <person name="Pearson M."/>
            <person name="Poon T.W."/>
            <person name="Priest M."/>
            <person name="Roberts A."/>
            <person name="Saif S."/>
            <person name="Shea T."/>
            <person name="Sisk P."/>
            <person name="Sykes S."/>
            <person name="Wortman J."/>
            <person name="Nusbaum C."/>
            <person name="Birren B."/>
        </authorList>
    </citation>
    <scope>NUCLEOTIDE SEQUENCE [LARGE SCALE GENOMIC DNA]</scope>
    <source>
        <strain evidence="9 10">CBS 606.96</strain>
    </source>
</reference>
<dbReference type="PANTHER" id="PTHR22928:SF3">
    <property type="entry name" value="TELOMERE-ASSOCIATED PROTEIN RIF1"/>
    <property type="match status" value="1"/>
</dbReference>
<evidence type="ECO:0000256" key="3">
    <source>
        <dbReference type="ARBA" id="ARBA00022454"/>
    </source>
</evidence>